<dbReference type="EMBL" id="AGCJ01000011">
    <property type="protein sequence ID" value="EHM43221.1"/>
    <property type="molecule type" value="Genomic_DNA"/>
</dbReference>
<dbReference type="AlphaFoldDB" id="G9YFB3"/>
<comment type="caution">
    <text evidence="1">The sequence shown here is derived from an EMBL/GenBank/DDBJ whole genome shotgun (WGS) entry which is preliminary data.</text>
</comment>
<gene>
    <name evidence="1" type="ORF">HMPREF0080_00324</name>
</gene>
<dbReference type="HOGENOM" id="CLU_195743_0_0_9"/>
<proteinExistence type="predicted"/>
<accession>G9YFB3</accession>
<evidence type="ECO:0000313" key="1">
    <source>
        <dbReference type="EMBL" id="EHM43221.1"/>
    </source>
</evidence>
<dbReference type="eggNOG" id="ENOG502ZSM5">
    <property type="taxonomic scope" value="Bacteria"/>
</dbReference>
<evidence type="ECO:0000313" key="2">
    <source>
        <dbReference type="Proteomes" id="UP000005481"/>
    </source>
</evidence>
<organism evidence="1 2">
    <name type="scientific">Anaeroglobus geminatus F0357</name>
    <dbReference type="NCBI Taxonomy" id="861450"/>
    <lineage>
        <taxon>Bacteria</taxon>
        <taxon>Bacillati</taxon>
        <taxon>Bacillota</taxon>
        <taxon>Negativicutes</taxon>
        <taxon>Veillonellales</taxon>
        <taxon>Veillonellaceae</taxon>
        <taxon>Anaeroglobus</taxon>
    </lineage>
</organism>
<keyword evidence="2" id="KW-1185">Reference proteome</keyword>
<protein>
    <submittedName>
        <fullName evidence="1">Uncharacterized protein</fullName>
    </submittedName>
</protein>
<dbReference type="STRING" id="861450.HMPREF0080_00324"/>
<dbReference type="OrthoDB" id="1634522at2"/>
<dbReference type="Proteomes" id="UP000005481">
    <property type="component" value="Unassembled WGS sequence"/>
</dbReference>
<dbReference type="RefSeq" id="WP_006789308.1">
    <property type="nucleotide sequence ID" value="NZ_JH417568.1"/>
</dbReference>
<sequence>MFGFLRHLTKGQIIFWAGRLLRSVLPLRPYSLCGHSARCPCPAKDMARLMGLAIGDEVHIRLDSPCTQSNTAKSASDEAA</sequence>
<name>G9YFB3_9FIRM</name>
<reference evidence="1 2" key="1">
    <citation type="submission" date="2011-08" db="EMBL/GenBank/DDBJ databases">
        <authorList>
            <person name="Weinstock G."/>
            <person name="Sodergren E."/>
            <person name="Clifton S."/>
            <person name="Fulton L."/>
            <person name="Fulton B."/>
            <person name="Courtney L."/>
            <person name="Fronick C."/>
            <person name="Harrison M."/>
            <person name="Strong C."/>
            <person name="Farmer C."/>
            <person name="Delahaunty K."/>
            <person name="Markovic C."/>
            <person name="Hall O."/>
            <person name="Minx P."/>
            <person name="Tomlinson C."/>
            <person name="Mitreva M."/>
            <person name="Hou S."/>
            <person name="Chen J."/>
            <person name="Wollam A."/>
            <person name="Pepin K.H."/>
            <person name="Johnson M."/>
            <person name="Bhonagiri V."/>
            <person name="Zhang X."/>
            <person name="Suruliraj S."/>
            <person name="Warren W."/>
            <person name="Chinwalla A."/>
            <person name="Mardis E.R."/>
            <person name="Wilson R.K."/>
        </authorList>
    </citation>
    <scope>NUCLEOTIDE SEQUENCE [LARGE SCALE GENOMIC DNA]</scope>
    <source>
        <strain evidence="1 2">F0357</strain>
    </source>
</reference>